<evidence type="ECO:0000313" key="6">
    <source>
        <dbReference type="EMBL" id="MDQ0393501.1"/>
    </source>
</evidence>
<dbReference type="Gene3D" id="1.20.1250.20">
    <property type="entry name" value="MFS general substrate transporter like domains"/>
    <property type="match status" value="1"/>
</dbReference>
<evidence type="ECO:0000256" key="2">
    <source>
        <dbReference type="ARBA" id="ARBA00022989"/>
    </source>
</evidence>
<dbReference type="InterPro" id="IPR020846">
    <property type="entry name" value="MFS_dom"/>
</dbReference>
<feature type="transmembrane region" description="Helical" evidence="4">
    <location>
        <begin position="177"/>
        <end position="199"/>
    </location>
</feature>
<dbReference type="InterPro" id="IPR011701">
    <property type="entry name" value="MFS"/>
</dbReference>
<evidence type="ECO:0000256" key="3">
    <source>
        <dbReference type="ARBA" id="ARBA00023136"/>
    </source>
</evidence>
<protein>
    <submittedName>
        <fullName evidence="6">MFS family arabinose efflux permease</fullName>
    </submittedName>
</protein>
<dbReference type="CDD" id="cd17324">
    <property type="entry name" value="MFS_NepI_like"/>
    <property type="match status" value="1"/>
</dbReference>
<feature type="transmembrane region" description="Helical" evidence="4">
    <location>
        <begin position="264"/>
        <end position="281"/>
    </location>
</feature>
<dbReference type="Proteomes" id="UP001237448">
    <property type="component" value="Unassembled WGS sequence"/>
</dbReference>
<evidence type="ECO:0000313" key="7">
    <source>
        <dbReference type="Proteomes" id="UP001237448"/>
    </source>
</evidence>
<comment type="caution">
    <text evidence="6">The sequence shown here is derived from an EMBL/GenBank/DDBJ whole genome shotgun (WGS) entry which is preliminary data.</text>
</comment>
<dbReference type="PROSITE" id="PS50850">
    <property type="entry name" value="MFS"/>
    <property type="match status" value="1"/>
</dbReference>
<dbReference type="RefSeq" id="WP_213335596.1">
    <property type="nucleotide sequence ID" value="NZ_JAUSVK010000001.1"/>
</dbReference>
<keyword evidence="7" id="KW-1185">Reference proteome</keyword>
<accession>A0ABU0FG47</accession>
<feature type="transmembrane region" description="Helical" evidence="4">
    <location>
        <begin position="91"/>
        <end position="110"/>
    </location>
</feature>
<feature type="transmembrane region" description="Helical" evidence="4">
    <location>
        <begin position="379"/>
        <end position="399"/>
    </location>
</feature>
<feature type="transmembrane region" description="Helical" evidence="4">
    <location>
        <begin position="293"/>
        <end position="311"/>
    </location>
</feature>
<name>A0ABU0FG47_9HYPH</name>
<feature type="transmembrane region" description="Helical" evidence="4">
    <location>
        <begin position="149"/>
        <end position="171"/>
    </location>
</feature>
<feature type="transmembrane region" description="Helical" evidence="4">
    <location>
        <begin position="64"/>
        <end position="84"/>
    </location>
</feature>
<dbReference type="Pfam" id="PF07690">
    <property type="entry name" value="MFS_1"/>
    <property type="match status" value="1"/>
</dbReference>
<feature type="transmembrane region" description="Helical" evidence="4">
    <location>
        <begin position="27"/>
        <end position="44"/>
    </location>
</feature>
<dbReference type="InterPro" id="IPR036259">
    <property type="entry name" value="MFS_trans_sf"/>
</dbReference>
<dbReference type="PANTHER" id="PTHR42910:SF1">
    <property type="entry name" value="MAJOR FACILITATOR SUPERFAMILY (MFS) PROFILE DOMAIN-CONTAINING PROTEIN"/>
    <property type="match status" value="1"/>
</dbReference>
<dbReference type="EMBL" id="JAUSVK010000001">
    <property type="protein sequence ID" value="MDQ0393501.1"/>
    <property type="molecule type" value="Genomic_DNA"/>
</dbReference>
<reference evidence="6 7" key="1">
    <citation type="submission" date="2023-07" db="EMBL/GenBank/DDBJ databases">
        <title>Genomic Encyclopedia of Type Strains, Phase IV (KMG-IV): sequencing the most valuable type-strain genomes for metagenomic binning, comparative biology and taxonomic classification.</title>
        <authorList>
            <person name="Goeker M."/>
        </authorList>
    </citation>
    <scope>NUCLEOTIDE SEQUENCE [LARGE SCALE GENOMIC DNA]</scope>
    <source>
        <strain evidence="6 7">DSM 5896</strain>
    </source>
</reference>
<feature type="domain" description="Major facilitator superfamily (MFS) profile" evidence="5">
    <location>
        <begin position="21"/>
        <end position="406"/>
    </location>
</feature>
<feature type="transmembrane region" description="Helical" evidence="4">
    <location>
        <begin position="116"/>
        <end position="137"/>
    </location>
</feature>
<feature type="transmembrane region" description="Helical" evidence="4">
    <location>
        <begin position="317"/>
        <end position="341"/>
    </location>
</feature>
<feature type="transmembrane region" description="Helical" evidence="4">
    <location>
        <begin position="232"/>
        <end position="252"/>
    </location>
</feature>
<feature type="transmembrane region" description="Helical" evidence="4">
    <location>
        <begin position="353"/>
        <end position="373"/>
    </location>
</feature>
<keyword evidence="2 4" id="KW-1133">Transmembrane helix</keyword>
<evidence type="ECO:0000259" key="5">
    <source>
        <dbReference type="PROSITE" id="PS50850"/>
    </source>
</evidence>
<evidence type="ECO:0000256" key="1">
    <source>
        <dbReference type="ARBA" id="ARBA00022692"/>
    </source>
</evidence>
<dbReference type="PANTHER" id="PTHR42910">
    <property type="entry name" value="TRANSPORTER SCO4007-RELATED"/>
    <property type="match status" value="1"/>
</dbReference>
<evidence type="ECO:0000256" key="4">
    <source>
        <dbReference type="SAM" id="Phobius"/>
    </source>
</evidence>
<sequence>MNSLDGTNSSAPEAADATSAVMPPHQIAVFCAATGIIVANLYYAQPLAGMMAADVGLPSSAAGLIVTLTQIGFGLGLVFLVPLVDLVRARLLLPMVVIGAGLALAAMALAQAAWQILLGALLIGLCSTATQMLVPIAARLSPPTLRGRVVGRVMAGLLSGILASRPIAGIIADSLGWRAVFVVAGIMMALLAGTLLSALPKRRVVTDSTSYRELIGSMGRLFRSNRVVRTRAYLHAPLFAAFTLFWTAVPLHLGNDLALTPTQIGWFTLASAAGALAAPIVGRLADAGWSGPATLAAMGMVATAFGLAAVGRGSIPLLLLAATLLDFGVQSNLVLGQRAIFVASGEASGRANAVFMSLFFVGGAVGSAMSGGLMTLGGWGAVAAAGLGAAVFATVMAIMDTRPRARP</sequence>
<organism evidence="6 7">
    <name type="scientific">Labrys monachus</name>
    <dbReference type="NCBI Taxonomy" id="217067"/>
    <lineage>
        <taxon>Bacteria</taxon>
        <taxon>Pseudomonadati</taxon>
        <taxon>Pseudomonadota</taxon>
        <taxon>Alphaproteobacteria</taxon>
        <taxon>Hyphomicrobiales</taxon>
        <taxon>Xanthobacteraceae</taxon>
        <taxon>Labrys</taxon>
    </lineage>
</organism>
<proteinExistence type="predicted"/>
<keyword evidence="1 4" id="KW-0812">Transmembrane</keyword>
<dbReference type="SUPFAM" id="SSF103473">
    <property type="entry name" value="MFS general substrate transporter"/>
    <property type="match status" value="1"/>
</dbReference>
<keyword evidence="3 4" id="KW-0472">Membrane</keyword>
<gene>
    <name evidence="6" type="ORF">J3R73_003293</name>
</gene>